<dbReference type="SUPFAM" id="SSF46785">
    <property type="entry name" value="Winged helix' DNA-binding domain"/>
    <property type="match status" value="1"/>
</dbReference>
<dbReference type="AlphaFoldDB" id="A0A2M7ARR6"/>
<evidence type="ECO:0000259" key="4">
    <source>
        <dbReference type="PROSITE" id="PS50987"/>
    </source>
</evidence>
<gene>
    <name evidence="5" type="ORF">COS78_03020</name>
</gene>
<dbReference type="Pfam" id="PF01022">
    <property type="entry name" value="HTH_5"/>
    <property type="match status" value="1"/>
</dbReference>
<dbReference type="InterPro" id="IPR051081">
    <property type="entry name" value="HTH_MetalResp_TranReg"/>
</dbReference>
<keyword evidence="2" id="KW-0238">DNA-binding</keyword>
<comment type="caution">
    <text evidence="5">The sequence shown here is derived from an EMBL/GenBank/DDBJ whole genome shotgun (WGS) entry which is preliminary data.</text>
</comment>
<dbReference type="Proteomes" id="UP000231407">
    <property type="component" value="Unassembled WGS sequence"/>
</dbReference>
<evidence type="ECO:0000256" key="2">
    <source>
        <dbReference type="ARBA" id="ARBA00023125"/>
    </source>
</evidence>
<evidence type="ECO:0000256" key="1">
    <source>
        <dbReference type="ARBA" id="ARBA00023015"/>
    </source>
</evidence>
<evidence type="ECO:0000313" key="6">
    <source>
        <dbReference type="Proteomes" id="UP000231407"/>
    </source>
</evidence>
<dbReference type="NCBIfam" id="NF033788">
    <property type="entry name" value="HTH_metalloreg"/>
    <property type="match status" value="1"/>
</dbReference>
<dbReference type="PROSITE" id="PS50987">
    <property type="entry name" value="HTH_ARSR_2"/>
    <property type="match status" value="1"/>
</dbReference>
<dbReference type="PRINTS" id="PR00778">
    <property type="entry name" value="HTHARSR"/>
</dbReference>
<protein>
    <recommendedName>
        <fullName evidence="4">HTH arsR-type domain-containing protein</fullName>
    </recommendedName>
</protein>
<dbReference type="GO" id="GO:0003700">
    <property type="term" value="F:DNA-binding transcription factor activity"/>
    <property type="evidence" value="ECO:0007669"/>
    <property type="project" value="InterPro"/>
</dbReference>
<dbReference type="SMART" id="SM00418">
    <property type="entry name" value="HTH_ARSR"/>
    <property type="match status" value="1"/>
</dbReference>
<dbReference type="CDD" id="cd00090">
    <property type="entry name" value="HTH_ARSR"/>
    <property type="match status" value="1"/>
</dbReference>
<feature type="domain" description="HTH arsR-type" evidence="4">
    <location>
        <begin position="2"/>
        <end position="96"/>
    </location>
</feature>
<evidence type="ECO:0000256" key="3">
    <source>
        <dbReference type="ARBA" id="ARBA00023163"/>
    </source>
</evidence>
<name>A0A2M7ARR6_9BACT</name>
<dbReference type="InterPro" id="IPR011991">
    <property type="entry name" value="ArsR-like_HTH"/>
</dbReference>
<dbReference type="InterPro" id="IPR036388">
    <property type="entry name" value="WH-like_DNA-bd_sf"/>
</dbReference>
<dbReference type="InterPro" id="IPR036390">
    <property type="entry name" value="WH_DNA-bd_sf"/>
</dbReference>
<evidence type="ECO:0000313" key="5">
    <source>
        <dbReference type="EMBL" id="PIU73301.1"/>
    </source>
</evidence>
<dbReference type="InterPro" id="IPR001845">
    <property type="entry name" value="HTH_ArsR_DNA-bd_dom"/>
</dbReference>
<reference evidence="6" key="1">
    <citation type="submission" date="2017-09" db="EMBL/GenBank/DDBJ databases">
        <title>Depth-based differentiation of microbial function through sediment-hosted aquifers and enrichment of novel symbionts in the deep terrestrial subsurface.</title>
        <authorList>
            <person name="Probst A.J."/>
            <person name="Ladd B."/>
            <person name="Jarett J.K."/>
            <person name="Geller-Mcgrath D.E."/>
            <person name="Sieber C.M.K."/>
            <person name="Emerson J.B."/>
            <person name="Anantharaman K."/>
            <person name="Thomas B.C."/>
            <person name="Malmstrom R."/>
            <person name="Stieglmeier M."/>
            <person name="Klingl A."/>
            <person name="Woyke T."/>
            <person name="Ryan C.M."/>
            <person name="Banfield J.F."/>
        </authorList>
    </citation>
    <scope>NUCLEOTIDE SEQUENCE [LARGE SCALE GENOMIC DNA]</scope>
</reference>
<sequence>MYILLYNLCMDNIYEIIKNEKRRKILVLLTKKEIKVGEIVKETKLSQPQVSMILKELRDLKLVECKVEGKERIYKINMIMLNSFIKIINEFIKKLGQVYDDEIIVRR</sequence>
<dbReference type="GO" id="GO:0003677">
    <property type="term" value="F:DNA binding"/>
    <property type="evidence" value="ECO:0007669"/>
    <property type="project" value="UniProtKB-KW"/>
</dbReference>
<dbReference type="PANTHER" id="PTHR33154:SF33">
    <property type="entry name" value="TRANSCRIPTIONAL REPRESSOR SDPR"/>
    <property type="match status" value="1"/>
</dbReference>
<dbReference type="PANTHER" id="PTHR33154">
    <property type="entry name" value="TRANSCRIPTIONAL REGULATOR, ARSR FAMILY"/>
    <property type="match status" value="1"/>
</dbReference>
<accession>A0A2M7ARR6</accession>
<keyword evidence="1" id="KW-0805">Transcription regulation</keyword>
<organism evidence="5 6">
    <name type="scientific">Candidatus Shapirobacteria bacterium CG06_land_8_20_14_3_00_40_12</name>
    <dbReference type="NCBI Taxonomy" id="1974881"/>
    <lineage>
        <taxon>Bacteria</taxon>
        <taxon>Candidatus Shapironibacteriota</taxon>
    </lineage>
</organism>
<keyword evidence="3" id="KW-0804">Transcription</keyword>
<dbReference type="EMBL" id="PEWA01000041">
    <property type="protein sequence ID" value="PIU73301.1"/>
    <property type="molecule type" value="Genomic_DNA"/>
</dbReference>
<dbReference type="Gene3D" id="1.10.10.10">
    <property type="entry name" value="Winged helix-like DNA-binding domain superfamily/Winged helix DNA-binding domain"/>
    <property type="match status" value="1"/>
</dbReference>
<proteinExistence type="predicted"/>